<dbReference type="Pfam" id="PF25753">
    <property type="entry name" value="SF0329"/>
    <property type="match status" value="1"/>
</dbReference>
<accession>A0A4V5P2B1</accession>
<comment type="caution">
    <text evidence="1">The sequence shown here is derived from an EMBL/GenBank/DDBJ whole genome shotgun (WGS) entry which is preliminary data.</text>
</comment>
<reference evidence="1 2" key="1">
    <citation type="journal article" date="2011" name="J. Microbiol.">
        <title>Bacillus kyonggiensis sp. nov., isolated from soil of a lettuce field.</title>
        <authorList>
            <person name="Dong K."/>
            <person name="Lee S."/>
        </authorList>
    </citation>
    <scope>NUCLEOTIDE SEQUENCE [LARGE SCALE GENOMIC DNA]</scope>
    <source>
        <strain evidence="1 2">NB22</strain>
    </source>
</reference>
<dbReference type="OrthoDB" id="9815878at2"/>
<dbReference type="InterPro" id="IPR057955">
    <property type="entry name" value="SF0329-like"/>
</dbReference>
<sequence>MYSPKWSKVKKQLKSFTCDSLKDRIDFHIINYRKAHDQLGRAVITVDKQEILSMCTITAEREMYRKEWDIREEQNIEYDIHNQPRNLEIGIQAHEMIKIKGILAQYDFFDAVEEYLSSPIKTSLKSTDIIIKILALIDKRVGKRTLQKLSESIETEHENIRYFFKLRCDVEGIRVS</sequence>
<dbReference type="AlphaFoldDB" id="A0A4V5P2B1"/>
<keyword evidence="2" id="KW-1185">Reference proteome</keyword>
<dbReference type="Proteomes" id="UP000307756">
    <property type="component" value="Unassembled WGS sequence"/>
</dbReference>
<organism evidence="1 2">
    <name type="scientific">Robertmurraya kyonggiensis</name>
    <dbReference type="NCBI Taxonomy" id="1037680"/>
    <lineage>
        <taxon>Bacteria</taxon>
        <taxon>Bacillati</taxon>
        <taxon>Bacillota</taxon>
        <taxon>Bacilli</taxon>
        <taxon>Bacillales</taxon>
        <taxon>Bacillaceae</taxon>
        <taxon>Robertmurraya</taxon>
    </lineage>
</organism>
<gene>
    <name evidence="1" type="ORF">FA727_16645</name>
</gene>
<protein>
    <submittedName>
        <fullName evidence="1">Uncharacterized protein</fullName>
    </submittedName>
</protein>
<dbReference type="RefSeq" id="WP_136832699.1">
    <property type="nucleotide sequence ID" value="NZ_SWBM01000004.1"/>
</dbReference>
<proteinExistence type="predicted"/>
<evidence type="ECO:0000313" key="1">
    <source>
        <dbReference type="EMBL" id="TKC15750.1"/>
    </source>
</evidence>
<evidence type="ECO:0000313" key="2">
    <source>
        <dbReference type="Proteomes" id="UP000307756"/>
    </source>
</evidence>
<name>A0A4V5P2B1_9BACI</name>
<dbReference type="EMBL" id="SWBM01000004">
    <property type="protein sequence ID" value="TKC15750.1"/>
    <property type="molecule type" value="Genomic_DNA"/>
</dbReference>